<dbReference type="FunFam" id="3.30.390.110:FF:000001">
    <property type="entry name" value="Protein MAK16 homolog"/>
    <property type="match status" value="1"/>
</dbReference>
<feature type="compositionally biased region" description="Low complexity" evidence="5">
    <location>
        <begin position="295"/>
        <end position="314"/>
    </location>
</feature>
<dbReference type="GO" id="GO:0005730">
    <property type="term" value="C:nucleolus"/>
    <property type="evidence" value="ECO:0007669"/>
    <property type="project" value="UniProtKB-UniRule"/>
</dbReference>
<dbReference type="Pfam" id="PF01778">
    <property type="entry name" value="Ribosomal_L28e"/>
    <property type="match status" value="1"/>
</dbReference>
<comment type="similarity">
    <text evidence="2 4">Belongs to the MAK16 family.</text>
</comment>
<dbReference type="InterPro" id="IPR006958">
    <property type="entry name" value="Mak16"/>
</dbReference>
<dbReference type="PIRSF" id="PIRSF003352">
    <property type="entry name" value="MAK16"/>
    <property type="match status" value="1"/>
</dbReference>
<name>A0AB34K9W5_PRYPA</name>
<evidence type="ECO:0000313" key="8">
    <source>
        <dbReference type="Proteomes" id="UP001515480"/>
    </source>
</evidence>
<dbReference type="Gene3D" id="3.30.390.110">
    <property type="match status" value="1"/>
</dbReference>
<evidence type="ECO:0000313" key="7">
    <source>
        <dbReference type="EMBL" id="KAL1529299.1"/>
    </source>
</evidence>
<dbReference type="Pfam" id="PF04874">
    <property type="entry name" value="Mak16"/>
    <property type="match status" value="1"/>
</dbReference>
<comment type="caution">
    <text evidence="7">The sequence shown here is derived from an EMBL/GenBank/DDBJ whole genome shotgun (WGS) entry which is preliminary data.</text>
</comment>
<accession>A0AB34K9W5</accession>
<dbReference type="AlphaFoldDB" id="A0AB34K9W5"/>
<dbReference type="GO" id="GO:0000470">
    <property type="term" value="P:maturation of LSU-rRNA"/>
    <property type="evidence" value="ECO:0007669"/>
    <property type="project" value="TreeGrafter"/>
</dbReference>
<evidence type="ECO:0000256" key="5">
    <source>
        <dbReference type="SAM" id="MobiDB-lite"/>
    </source>
</evidence>
<dbReference type="Proteomes" id="UP001515480">
    <property type="component" value="Unassembled WGS sequence"/>
</dbReference>
<dbReference type="InterPro" id="IPR029004">
    <property type="entry name" value="Ribosomal_eL28/Mak16"/>
</dbReference>
<reference evidence="7 8" key="1">
    <citation type="journal article" date="2024" name="Science">
        <title>Giant polyketide synthase enzymes in the biosynthesis of giant marine polyether toxins.</title>
        <authorList>
            <person name="Fallon T.R."/>
            <person name="Shende V.V."/>
            <person name="Wierzbicki I.H."/>
            <person name="Pendleton A.L."/>
            <person name="Watervoot N.F."/>
            <person name="Auber R.P."/>
            <person name="Gonzalez D.J."/>
            <person name="Wisecaver J.H."/>
            <person name="Moore B.S."/>
        </authorList>
    </citation>
    <scope>NUCLEOTIDE SEQUENCE [LARGE SCALE GENOMIC DNA]</scope>
    <source>
        <strain evidence="7 8">12B1</strain>
    </source>
</reference>
<dbReference type="GO" id="GO:0000460">
    <property type="term" value="P:maturation of 5.8S rRNA"/>
    <property type="evidence" value="ECO:0007669"/>
    <property type="project" value="TreeGrafter"/>
</dbReference>
<dbReference type="EMBL" id="JBGBPQ010000001">
    <property type="protein sequence ID" value="KAL1529299.1"/>
    <property type="molecule type" value="Genomic_DNA"/>
</dbReference>
<keyword evidence="3 4" id="KW-0539">Nucleus</keyword>
<proteinExistence type="inferred from homology"/>
<evidence type="ECO:0000256" key="3">
    <source>
        <dbReference type="ARBA" id="ARBA00023242"/>
    </source>
</evidence>
<gene>
    <name evidence="7" type="ORF">AB1Y20_000253</name>
</gene>
<organism evidence="7 8">
    <name type="scientific">Prymnesium parvum</name>
    <name type="common">Toxic golden alga</name>
    <dbReference type="NCBI Taxonomy" id="97485"/>
    <lineage>
        <taxon>Eukaryota</taxon>
        <taxon>Haptista</taxon>
        <taxon>Haptophyta</taxon>
        <taxon>Prymnesiophyceae</taxon>
        <taxon>Prymnesiales</taxon>
        <taxon>Prymnesiaceae</taxon>
        <taxon>Prymnesium</taxon>
    </lineage>
</organism>
<dbReference type="PANTHER" id="PTHR23405:SF4">
    <property type="entry name" value="PROTEIN MAK16 HOMOLOG"/>
    <property type="match status" value="1"/>
</dbReference>
<sequence>MQHDDVIWAVINQRFCSYKAKTSTQTFCRNEYNLTGMCNRTSCPLANSQYATIQEHDGRLYLCMKTIERAHTPKRLWEKIKLSKSYLEALSQIDEHMEHWPQILIHKNKQRLTKMHQYLVRMRRMRLKVRPTLERVHKKVDVREKRREIKAEKAALIDKSIEKELLARLKAGTYGDIYNFPMQEYEAALNAAQEEEAEEDEGFVAVDSDEDEDEDGEDLGEDEAEWENDAEGFDEMVEEDGEESEDGEGEASSDDSAGEEGRKAADHSLPTGAGKLRLGTSRSAKSRAGQPPPASAKQPSKPGSSGGASSSSSKRVAPGGKAASSKKPKRREVEYEEEREVAPRLAIDDW</sequence>
<evidence type="ECO:0000256" key="4">
    <source>
        <dbReference type="PIRNR" id="PIRNR003352"/>
    </source>
</evidence>
<dbReference type="GO" id="GO:0030687">
    <property type="term" value="C:preribosome, large subunit precursor"/>
    <property type="evidence" value="ECO:0007669"/>
    <property type="project" value="TreeGrafter"/>
</dbReference>
<evidence type="ECO:0000259" key="6">
    <source>
        <dbReference type="Pfam" id="PF01778"/>
    </source>
</evidence>
<feature type="domain" description="Ribosomal eL28/Mak16" evidence="6">
    <location>
        <begin position="6"/>
        <end position="118"/>
    </location>
</feature>
<comment type="subcellular location">
    <subcellularLocation>
        <location evidence="1">Nucleus</location>
    </subcellularLocation>
</comment>
<protein>
    <recommendedName>
        <fullName evidence="4">Protein MAK16 homolog</fullName>
    </recommendedName>
</protein>
<evidence type="ECO:0000256" key="1">
    <source>
        <dbReference type="ARBA" id="ARBA00004123"/>
    </source>
</evidence>
<evidence type="ECO:0000256" key="2">
    <source>
        <dbReference type="ARBA" id="ARBA00005514"/>
    </source>
</evidence>
<feature type="region of interest" description="Disordered" evidence="5">
    <location>
        <begin position="190"/>
        <end position="350"/>
    </location>
</feature>
<dbReference type="PANTHER" id="PTHR23405">
    <property type="entry name" value="MAINTENANCE OF KILLER 16 MAK16 PROTEIN-RELATED"/>
    <property type="match status" value="1"/>
</dbReference>
<keyword evidence="8" id="KW-1185">Reference proteome</keyword>
<feature type="compositionally biased region" description="Acidic residues" evidence="5">
    <location>
        <begin position="193"/>
        <end position="258"/>
    </location>
</feature>